<keyword evidence="3" id="KW-1185">Reference proteome</keyword>
<feature type="region of interest" description="Disordered" evidence="1">
    <location>
        <begin position="58"/>
        <end position="160"/>
    </location>
</feature>
<sequence length="350" mass="39485">MSCCSLQNPYRTGTPPIIIKFNTQASQNPETCYGDYLSISNLESIACVPGTCSHNTPCPSSTKSRFRHVADPSAELNPGREPRANIPPSATQRQSNGFEDRGAGSSRSPSQYSQRKRVRFSEPSETEGRVASDIGRSESPTTWRNQVESSSTKQQPQSDDARPIFDEFLSISGQEKANRAPDSFHLPAHSNAQSPLYLTNRALDSDSESLTDYSLEEHKILIFHSVFRSSDKCVKKTHAFDTRRGLERFIDHFFNRILMNLDIDTEPEIVPQLRKDKFGWQRFFYEVDFPVASVWDLDLGVIVPHDYICGPVKESFTASLGKRRETDGASTRPKEYECWESWVEAVTLEG</sequence>
<feature type="compositionally biased region" description="Basic and acidic residues" evidence="1">
    <location>
        <begin position="119"/>
        <end position="130"/>
    </location>
</feature>
<feature type="compositionally biased region" description="Polar residues" evidence="1">
    <location>
        <begin position="138"/>
        <end position="158"/>
    </location>
</feature>
<evidence type="ECO:0000256" key="1">
    <source>
        <dbReference type="SAM" id="MobiDB-lite"/>
    </source>
</evidence>
<evidence type="ECO:0000313" key="2">
    <source>
        <dbReference type="EMBL" id="KAK6502608.1"/>
    </source>
</evidence>
<dbReference type="AlphaFoldDB" id="A0AAN8NMY1"/>
<protein>
    <submittedName>
        <fullName evidence="2">Uncharacterized protein</fullName>
    </submittedName>
</protein>
<reference evidence="2 3" key="1">
    <citation type="submission" date="2019-10" db="EMBL/GenBank/DDBJ databases">
        <authorList>
            <person name="Palmer J.M."/>
        </authorList>
    </citation>
    <scope>NUCLEOTIDE SEQUENCE [LARGE SCALE GENOMIC DNA]</scope>
    <source>
        <strain evidence="2 3">TWF506</strain>
    </source>
</reference>
<organism evidence="2 3">
    <name type="scientific">Arthrobotrys conoides</name>
    <dbReference type="NCBI Taxonomy" id="74498"/>
    <lineage>
        <taxon>Eukaryota</taxon>
        <taxon>Fungi</taxon>
        <taxon>Dikarya</taxon>
        <taxon>Ascomycota</taxon>
        <taxon>Pezizomycotina</taxon>
        <taxon>Orbiliomycetes</taxon>
        <taxon>Orbiliales</taxon>
        <taxon>Orbiliaceae</taxon>
        <taxon>Arthrobotrys</taxon>
    </lineage>
</organism>
<accession>A0AAN8NMY1</accession>
<name>A0AAN8NMY1_9PEZI</name>
<dbReference type="EMBL" id="JAVHJM010000011">
    <property type="protein sequence ID" value="KAK6502608.1"/>
    <property type="molecule type" value="Genomic_DNA"/>
</dbReference>
<feature type="compositionally biased region" description="Polar residues" evidence="1">
    <location>
        <begin position="88"/>
        <end position="97"/>
    </location>
</feature>
<gene>
    <name evidence="2" type="ORF">TWF506_003188</name>
</gene>
<comment type="caution">
    <text evidence="2">The sequence shown here is derived from an EMBL/GenBank/DDBJ whole genome shotgun (WGS) entry which is preliminary data.</text>
</comment>
<dbReference type="Proteomes" id="UP001307849">
    <property type="component" value="Unassembled WGS sequence"/>
</dbReference>
<proteinExistence type="predicted"/>
<evidence type="ECO:0000313" key="3">
    <source>
        <dbReference type="Proteomes" id="UP001307849"/>
    </source>
</evidence>